<feature type="region of interest" description="Disordered" evidence="1">
    <location>
        <begin position="1168"/>
        <end position="1192"/>
    </location>
</feature>
<feature type="compositionally biased region" description="Pro residues" evidence="1">
    <location>
        <begin position="1493"/>
        <end position="1504"/>
    </location>
</feature>
<evidence type="ECO:0000256" key="1">
    <source>
        <dbReference type="SAM" id="MobiDB-lite"/>
    </source>
</evidence>
<evidence type="ECO:0000313" key="2">
    <source>
        <dbReference type="EMBL" id="CBZ56430.1"/>
    </source>
</evidence>
<feature type="compositionally biased region" description="Low complexity" evidence="1">
    <location>
        <begin position="813"/>
        <end position="823"/>
    </location>
</feature>
<feature type="compositionally biased region" description="Low complexity" evidence="1">
    <location>
        <begin position="54"/>
        <end position="70"/>
    </location>
</feature>
<feature type="compositionally biased region" description="Acidic residues" evidence="1">
    <location>
        <begin position="365"/>
        <end position="420"/>
    </location>
</feature>
<feature type="compositionally biased region" description="Polar residues" evidence="1">
    <location>
        <begin position="1134"/>
        <end position="1147"/>
    </location>
</feature>
<feature type="compositionally biased region" description="Basic and acidic residues" evidence="1">
    <location>
        <begin position="89"/>
        <end position="108"/>
    </location>
</feature>
<feature type="region of interest" description="Disordered" evidence="1">
    <location>
        <begin position="1343"/>
        <end position="1363"/>
    </location>
</feature>
<feature type="region of interest" description="Disordered" evidence="1">
    <location>
        <begin position="668"/>
        <end position="880"/>
    </location>
</feature>
<reference evidence="4" key="3">
    <citation type="journal article" date="2012" name="PLoS Pathog.">
        <title>Comparative genomics of the apicomplexan parasites Toxoplasma gondii and Neospora caninum: Coccidia differing in host range and transmission strategy.</title>
        <authorList>
            <person name="Reid A.J."/>
            <person name="Vermont S.J."/>
            <person name="Cotton J.A."/>
            <person name="Harris D."/>
            <person name="Hill-Cawthorne G.A."/>
            <person name="Konen-Waisman S."/>
            <person name="Latham S.M."/>
            <person name="Mourier T."/>
            <person name="Norton R."/>
            <person name="Quail M.A."/>
            <person name="Sanders M."/>
            <person name="Shanmugam D."/>
            <person name="Sohal A."/>
            <person name="Wasmuth J.D."/>
            <person name="Brunk B."/>
            <person name="Grigg M.E."/>
            <person name="Howard J.C."/>
            <person name="Parkinson J."/>
            <person name="Roos D.S."/>
            <person name="Trees A.J."/>
            <person name="Berriman M."/>
            <person name="Pain A."/>
            <person name="Wastling J.M."/>
        </authorList>
    </citation>
    <scope>NUCLEOTIDE SEQUENCE [LARGE SCALE GENOMIC DNA]</scope>
    <source>
        <strain evidence="4">Liverpool</strain>
    </source>
</reference>
<dbReference type="OrthoDB" id="10421171at2759"/>
<feature type="compositionally biased region" description="Pro residues" evidence="1">
    <location>
        <begin position="926"/>
        <end position="946"/>
    </location>
</feature>
<feature type="compositionally biased region" description="Low complexity" evidence="1">
    <location>
        <begin position="1505"/>
        <end position="1514"/>
    </location>
</feature>
<dbReference type="GeneID" id="13445652"/>
<accession>F0VRT2</accession>
<feature type="compositionally biased region" description="Pro residues" evidence="1">
    <location>
        <begin position="857"/>
        <end position="867"/>
    </location>
</feature>
<feature type="compositionally biased region" description="Low complexity" evidence="1">
    <location>
        <begin position="916"/>
        <end position="925"/>
    </location>
</feature>
<feature type="compositionally biased region" description="Basic and acidic residues" evidence="1">
    <location>
        <begin position="1082"/>
        <end position="1109"/>
    </location>
</feature>
<dbReference type="VEuPathDB" id="ToxoDB:NCLIV_068540"/>
<feature type="region of interest" description="Disordered" evidence="1">
    <location>
        <begin position="599"/>
        <end position="638"/>
    </location>
</feature>
<keyword evidence="4" id="KW-1185">Reference proteome</keyword>
<feature type="compositionally biased region" description="Low complexity" evidence="1">
    <location>
        <begin position="1168"/>
        <end position="1178"/>
    </location>
</feature>
<feature type="compositionally biased region" description="Pro residues" evidence="1">
    <location>
        <begin position="973"/>
        <end position="984"/>
    </location>
</feature>
<dbReference type="Proteomes" id="UP000007494">
    <property type="component" value="Chromosome XII"/>
</dbReference>
<sequence length="1549" mass="163129">MANRRSESPSAAATRDGCPTAFGSFPPVTAGFPASGELPRLLGNRAEAPTFGHRPSPLSPAASVSRPSSPGEDCLPWRRESSLAFSLTEDTRVAEETPESHGAVEKGKGWRGRAVRATKTGTAGGAQSKQAASRAGAGTPETAETVEGGQGEKREEETRGSGHLWTLSSTHDGHVQRRGNEDGNLAPVGQSLRDALEREITRDADRMETRTPEDKLFKTLAPAGREEEPRWNKALGESPVVTDEHGVGDLCEAEEATGRDGLRLDSILCGHDTASIDDIRMLLVRSQMDPSVAQKVVYNLKARESVIEHMVGYLAFLLERAVEGRREVDPMKESDFEAFASAAGSVPPANEDGREEAAELCSHQEDEDEHDEDEQDEDEQDEDEQDEDEQDEDEHDEDEHDEDEHDEDEHDEDEDTEEKDNGDLTSTHVSFSSVPKHFPESFRQPETQEQAAHVSYASSPSSASRSCVSPSSSSSPCPVSPWSPSCLRRHAAGGEEAQEGRDGLGVSATATPPSEGETEERVNGAASPRKTAKQKEEKIAEPGLERKQRESRKKDKDEAGGRQRGAAARVSIAEWERALHSHREKVEFLTQLMQHVKALLLGKKRGSSGDRDAERGEELGKENPDIGTQKSRDPTSDISGDLVELLRTSCLDHQAALSDLVYAAERIRVKGEERGTVAPGDEAGDGDRRKDRRETGGTEKRENEDEGATEKDRRRQIRPQTPEETPEETAASLCNGSLFRERPTKRGSVSPAQPHNSSGASGPSAGASASCPSSPPAAPASSSSRVPAPPGHVLAASPSQPALVGPAGLQRHSGPPRSPSLSFLPPPPADSSRLTSGQAVAFSSFGPPEPRLGTRRVPPPPPFPPPQTVSFSPAPHARGCAYSSPIRAAWAGSTPALAISPRPQRPQRPPSPPVGSGPRAYSPRAGFPPPPPSPPQPPPRPTPASPHAPWSRGASDGAGPPGGASHSKSPQEVPAPPCFPPGISPPRGGAHGRRGSDAGDTGPVPASGPVPSSGPAARPSPLSAAPPFPSSSPAPPLPSADGGCVRPPPPQVGLFGRLSSPPRLATSPRLRSQAQVGSEGGTVRRERAPGNASRKGDTCRGRREEERGPKGGALRAGTSFTARPSPTPEVRNGFSASVNHAEASSSFSTSMAALTSRASALSLFSSGGALASSSVSASPTRGNSAPADERSPVVDQEKLYLLLLLLRSQGGQEGGSREGESRQDTRARERAAPRSVTNLAASVFSSHRAPRPGTGEAEEGGRRNTSLGFADPACPSVSALSACSPQKTGKHGLLHARDSAEGRGERGRGDVFTGTCDEGRAGEREEKSLRHCLAADVFPGKQRLHTENERKGRNLNSDGKGERVRDASVYSLPAHMQVAGLAARLRGNFSEAHRNGLSLGMGTASGVRHPSADDEGLRCSGVSVQSNHPQVVTRPRTASDSLVTSQVFQNVFTPASPLGDAWPSHTRSVRSSLPPGAHRSGALSARLLEDRFAPPPPPPPPPTASPASLSTSLSLSSSAGMMGCLRASAAGLPPSVASLSFSGDGVDLE</sequence>
<feature type="compositionally biased region" description="Low complexity" evidence="1">
    <location>
        <begin position="947"/>
        <end position="970"/>
    </location>
</feature>
<feature type="compositionally biased region" description="Basic and acidic residues" evidence="1">
    <location>
        <begin position="533"/>
        <end position="561"/>
    </location>
</feature>
<feature type="compositionally biased region" description="Polar residues" evidence="1">
    <location>
        <begin position="1235"/>
        <end position="1245"/>
    </location>
</feature>
<reference evidence="2" key="2">
    <citation type="submission" date="2011-03" db="EMBL/GenBank/DDBJ databases">
        <title>Comparative genomics and transcriptomics of Neospora caninum and Toxoplasma gondii.</title>
        <authorList>
            <person name="Reid A.J."/>
            <person name="Sohal A."/>
            <person name="Harris D."/>
            <person name="Quail M."/>
            <person name="Sanders M."/>
            <person name="Berriman M."/>
            <person name="Wastling J.M."/>
            <person name="Pain A."/>
        </authorList>
    </citation>
    <scope>NUCLEOTIDE SEQUENCE</scope>
    <source>
        <strain evidence="2">Liverpool</strain>
    </source>
</reference>
<feature type="region of interest" description="Disordered" evidence="1">
    <location>
        <begin position="1210"/>
        <end position="1264"/>
    </location>
</feature>
<evidence type="ECO:0000313" key="4">
    <source>
        <dbReference type="Proteomes" id="UP000007494"/>
    </source>
</evidence>
<gene>
    <name evidence="3" type="ORF">BN1204_068540</name>
    <name evidence="2" type="ORF">NCLIV_068540</name>
</gene>
<feature type="compositionally biased region" description="Basic and acidic residues" evidence="1">
    <location>
        <begin position="607"/>
        <end position="635"/>
    </location>
</feature>
<protein>
    <submittedName>
        <fullName evidence="3">Glutamic acid-rich protein, putative</fullName>
    </submittedName>
    <submittedName>
        <fullName evidence="2">Putative glutamic acid-rich protein</fullName>
    </submittedName>
</protein>
<dbReference type="InParanoid" id="F0VRT2"/>
<feature type="region of interest" description="Disordered" evidence="1">
    <location>
        <begin position="1"/>
        <end position="190"/>
    </location>
</feature>
<feature type="compositionally biased region" description="Polar residues" evidence="1">
    <location>
        <begin position="423"/>
        <end position="433"/>
    </location>
</feature>
<dbReference type="eggNOG" id="ENOG502QZJM">
    <property type="taxonomic scope" value="Eukaryota"/>
</dbReference>
<feature type="compositionally biased region" description="Low complexity" evidence="1">
    <location>
        <begin position="1003"/>
        <end position="1023"/>
    </location>
</feature>
<feature type="compositionally biased region" description="Low complexity" evidence="1">
    <location>
        <begin position="452"/>
        <end position="486"/>
    </location>
</feature>
<feature type="region of interest" description="Disordered" evidence="1">
    <location>
        <begin position="343"/>
        <end position="569"/>
    </location>
</feature>
<proteinExistence type="predicted"/>
<dbReference type="EMBL" id="FR823393">
    <property type="protein sequence ID" value="CBZ56430.1"/>
    <property type="molecule type" value="Genomic_DNA"/>
</dbReference>
<reference evidence="3" key="4">
    <citation type="journal article" date="2015" name="PLoS ONE">
        <title>Comprehensive Evaluation of Toxoplasma gondii VEG and Neospora caninum LIV Genomes with Tachyzoite Stage Transcriptome and Proteome Defines Novel Transcript Features.</title>
        <authorList>
            <person name="Ramaprasad A."/>
            <person name="Mourier T."/>
            <person name="Naeem R."/>
            <person name="Malas T.B."/>
            <person name="Moussa E."/>
            <person name="Panigrahi A."/>
            <person name="Vermont S.J."/>
            <person name="Otto T.D."/>
            <person name="Wastling J."/>
            <person name="Pain A."/>
        </authorList>
    </citation>
    <scope>NUCLEOTIDE SEQUENCE</scope>
    <source>
        <strain evidence="3">Liverpool</strain>
    </source>
</reference>
<feature type="compositionally biased region" description="Low complexity" evidence="1">
    <location>
        <begin position="757"/>
        <end position="772"/>
    </location>
</feature>
<dbReference type="EMBL" id="LN714487">
    <property type="protein sequence ID" value="CEL71189.1"/>
    <property type="molecule type" value="Genomic_DNA"/>
</dbReference>
<feature type="compositionally biased region" description="Pro residues" evidence="1">
    <location>
        <begin position="903"/>
        <end position="915"/>
    </location>
</feature>
<dbReference type="RefSeq" id="XP_003886455.1">
    <property type="nucleotide sequence ID" value="XM_003886406.1"/>
</dbReference>
<feature type="region of interest" description="Disordered" evidence="1">
    <location>
        <begin position="893"/>
        <end position="1152"/>
    </location>
</feature>
<feature type="compositionally biased region" description="Pro residues" evidence="1">
    <location>
        <begin position="1024"/>
        <end position="1038"/>
    </location>
</feature>
<evidence type="ECO:0000313" key="3">
    <source>
        <dbReference type="EMBL" id="CEL71189.1"/>
    </source>
</evidence>
<feature type="compositionally biased region" description="Basic and acidic residues" evidence="1">
    <location>
        <begin position="1215"/>
        <end position="1232"/>
    </location>
</feature>
<feature type="compositionally biased region" description="Basic and acidic residues" evidence="1">
    <location>
        <begin position="1299"/>
        <end position="1309"/>
    </location>
</feature>
<organism evidence="2 4">
    <name type="scientific">Neospora caninum (strain Liverpool)</name>
    <dbReference type="NCBI Taxonomy" id="572307"/>
    <lineage>
        <taxon>Eukaryota</taxon>
        <taxon>Sar</taxon>
        <taxon>Alveolata</taxon>
        <taxon>Apicomplexa</taxon>
        <taxon>Conoidasida</taxon>
        <taxon>Coccidia</taxon>
        <taxon>Eucoccidiorida</taxon>
        <taxon>Eimeriorina</taxon>
        <taxon>Sarcocystidae</taxon>
        <taxon>Neospora</taxon>
    </lineage>
</organism>
<feature type="region of interest" description="Disordered" evidence="1">
    <location>
        <begin position="1455"/>
        <end position="1514"/>
    </location>
</feature>
<feature type="compositionally biased region" description="Basic and acidic residues" evidence="1">
    <location>
        <begin position="150"/>
        <end position="160"/>
    </location>
</feature>
<feature type="compositionally biased region" description="Basic and acidic residues" evidence="1">
    <location>
        <begin position="685"/>
        <end position="713"/>
    </location>
</feature>
<feature type="region of interest" description="Disordered" evidence="1">
    <location>
        <begin position="1299"/>
        <end position="1318"/>
    </location>
</feature>
<dbReference type="OMA" id="MANRRSE"/>
<reference evidence="2" key="1">
    <citation type="submission" date="2011-02" db="EMBL/GenBank/DDBJ databases">
        <authorList>
            <person name="Aslett M."/>
        </authorList>
    </citation>
    <scope>NUCLEOTIDE SEQUENCE</scope>
    <source>
        <strain evidence="2">Liverpool</strain>
    </source>
</reference>
<feature type="compositionally biased region" description="Basic and acidic residues" evidence="1">
    <location>
        <begin position="171"/>
        <end position="181"/>
    </location>
</feature>
<name>F0VRT2_NEOCL</name>
<feature type="compositionally biased region" description="Polar residues" evidence="1">
    <location>
        <begin position="119"/>
        <end position="131"/>
    </location>
</feature>